<organism evidence="4 5">
    <name type="scientific">Candidatus Promineifilum breve</name>
    <dbReference type="NCBI Taxonomy" id="1806508"/>
    <lineage>
        <taxon>Bacteria</taxon>
        <taxon>Bacillati</taxon>
        <taxon>Chloroflexota</taxon>
        <taxon>Ardenticatenia</taxon>
        <taxon>Candidatus Promineifilales</taxon>
        <taxon>Candidatus Promineifilaceae</taxon>
        <taxon>Candidatus Promineifilum</taxon>
    </lineage>
</organism>
<gene>
    <name evidence="4" type="ORF">CFX0092_P0046</name>
</gene>
<dbReference type="GO" id="GO:1904047">
    <property type="term" value="F:S-adenosyl-L-methionine binding"/>
    <property type="evidence" value="ECO:0007669"/>
    <property type="project" value="TreeGrafter"/>
</dbReference>
<name>A0A160T7J8_9CHLR</name>
<dbReference type="GO" id="GO:0009007">
    <property type="term" value="F:site-specific DNA-methyltransferase (adenine-specific) activity"/>
    <property type="evidence" value="ECO:0007669"/>
    <property type="project" value="UniProtKB-EC"/>
</dbReference>
<evidence type="ECO:0000256" key="3">
    <source>
        <dbReference type="ARBA" id="ARBA00022691"/>
    </source>
</evidence>
<dbReference type="SUPFAM" id="SSF53335">
    <property type="entry name" value="S-adenosyl-L-methionine-dependent methyltransferases"/>
    <property type="match status" value="1"/>
</dbReference>
<dbReference type="PRINTS" id="PR00505">
    <property type="entry name" value="D12N6MTFRASE"/>
</dbReference>
<accession>A0A160T7J8</accession>
<dbReference type="OrthoDB" id="9805629at2"/>
<evidence type="ECO:0000256" key="1">
    <source>
        <dbReference type="ARBA" id="ARBA00022603"/>
    </source>
</evidence>
<sequence>MTPAADAPTRPALRYRGAKWVLSSWIVSCLPADHDSYIEPFGGSAAVLLNKPRSNLEIYNDLDGDVVNTVARPRTVFLSESDKRETSARQPALVSRFITTLLDISARMFYNKANGRGNR</sequence>
<dbReference type="PANTHER" id="PTHR30481">
    <property type="entry name" value="DNA ADENINE METHYLASE"/>
    <property type="match status" value="1"/>
</dbReference>
<geneLocation type="plasmid" evidence="4 5">
    <name>III</name>
</geneLocation>
<reference evidence="4" key="1">
    <citation type="submission" date="2016-01" db="EMBL/GenBank/DDBJ databases">
        <authorList>
            <person name="Mcilroy J.S."/>
            <person name="Karst M S."/>
            <person name="Albertsen M."/>
        </authorList>
    </citation>
    <scope>NUCLEOTIDE SEQUENCE</scope>
    <source>
        <strain evidence="4">Cfx-K</strain>
        <plasmid evidence="4">III</plasmid>
    </source>
</reference>
<dbReference type="Pfam" id="PF02086">
    <property type="entry name" value="MethyltransfD12"/>
    <property type="match status" value="1"/>
</dbReference>
<evidence type="ECO:0000313" key="5">
    <source>
        <dbReference type="Proteomes" id="UP000215027"/>
    </source>
</evidence>
<dbReference type="KEGG" id="pbf:CFX0092_P0046"/>
<dbReference type="EMBL" id="LN890657">
    <property type="protein sequence ID" value="CUS06446.1"/>
    <property type="molecule type" value="Genomic_DNA"/>
</dbReference>
<dbReference type="PANTHER" id="PTHR30481:SF4">
    <property type="entry name" value="SITE-SPECIFIC DNA-METHYLTRANSFERASE (ADENINE-SPECIFIC)"/>
    <property type="match status" value="1"/>
</dbReference>
<evidence type="ECO:0000256" key="2">
    <source>
        <dbReference type="ARBA" id="ARBA00022679"/>
    </source>
</evidence>
<dbReference type="Gene3D" id="3.40.50.150">
    <property type="entry name" value="Vaccinia Virus protein VP39"/>
    <property type="match status" value="1"/>
</dbReference>
<dbReference type="GO" id="GO:0009307">
    <property type="term" value="P:DNA restriction-modification system"/>
    <property type="evidence" value="ECO:0007669"/>
    <property type="project" value="InterPro"/>
</dbReference>
<dbReference type="GO" id="GO:0043565">
    <property type="term" value="F:sequence-specific DNA binding"/>
    <property type="evidence" value="ECO:0007669"/>
    <property type="project" value="TreeGrafter"/>
</dbReference>
<evidence type="ECO:0008006" key="6">
    <source>
        <dbReference type="Google" id="ProtNLM"/>
    </source>
</evidence>
<proteinExistence type="predicted"/>
<dbReference type="Proteomes" id="UP000215027">
    <property type="component" value="Plasmid III"/>
</dbReference>
<dbReference type="AlphaFoldDB" id="A0A160T7J8"/>
<keyword evidence="4" id="KW-0614">Plasmid</keyword>
<keyword evidence="5" id="KW-1185">Reference proteome</keyword>
<keyword evidence="1" id="KW-0489">Methyltransferase</keyword>
<evidence type="ECO:0000313" key="4">
    <source>
        <dbReference type="EMBL" id="CUS06446.1"/>
    </source>
</evidence>
<dbReference type="InterPro" id="IPR029063">
    <property type="entry name" value="SAM-dependent_MTases_sf"/>
</dbReference>
<dbReference type="GO" id="GO:0032259">
    <property type="term" value="P:methylation"/>
    <property type="evidence" value="ECO:0007669"/>
    <property type="project" value="UniProtKB-KW"/>
</dbReference>
<dbReference type="GO" id="GO:0006298">
    <property type="term" value="P:mismatch repair"/>
    <property type="evidence" value="ECO:0007669"/>
    <property type="project" value="TreeGrafter"/>
</dbReference>
<keyword evidence="3" id="KW-0949">S-adenosyl-L-methionine</keyword>
<keyword evidence="2" id="KW-0808">Transferase</keyword>
<dbReference type="InterPro" id="IPR012327">
    <property type="entry name" value="MeTrfase_D12"/>
</dbReference>
<protein>
    <recommendedName>
        <fullName evidence="6">DNA adenine methylase</fullName>
    </recommendedName>
</protein>